<comment type="caution">
    <text evidence="8">The sequence shown here is derived from an EMBL/GenBank/DDBJ whole genome shotgun (WGS) entry which is preliminary data.</text>
</comment>
<dbReference type="Proteomes" id="UP001139971">
    <property type="component" value="Unassembled WGS sequence"/>
</dbReference>
<protein>
    <submittedName>
        <fullName evidence="8">Radical SAM protein</fullName>
    </submittedName>
</protein>
<dbReference type="AlphaFoldDB" id="A0A9X4BMA2"/>
<dbReference type="SUPFAM" id="SSF102114">
    <property type="entry name" value="Radical SAM enzymes"/>
    <property type="match status" value="1"/>
</dbReference>
<proteinExistence type="inferred from homology"/>
<sequence>MSVELRPLGDRCNIQCRYCYQEGTRAAATAPPRYSLPQMLATLDELGEPFVLFGGEALLVRDADLERLFAYGLERHGVNAIQTNGALIEPHHIALFRRYNVRVGISLDGPGSLNDMRWAGSAGRTLRASARAEAALARLCREGLAPSAIVTLHGGNTRGARLGVLCDWIAHLHALGVRRMRLHLLEVDQHNASRGLRLSDAQNLRVLRRLRALEPTLPGLRFDLFDEMRRMLLARDAVSSCIWQACDPYATRGVRGVEGGGDRSNCGRTHKDGIAWLATERRGYERQLSLHETPHADGGCRGCRFFLMCKGNCPGTALEGDWRLRSEHCATWFGLFEDIERTLLAEGEAPLSQSPRRAECEAELVALWREGLDESLQSLTARLGVGVAPATAGHAA</sequence>
<reference evidence="8" key="1">
    <citation type="submission" date="2023-02" db="EMBL/GenBank/DDBJ databases">
        <title>Tahibacter soli sp. nov. isolated from soil.</title>
        <authorList>
            <person name="Baek J.H."/>
            <person name="Lee J.K."/>
            <person name="Choi D.G."/>
            <person name="Jeon C.O."/>
        </authorList>
    </citation>
    <scope>NUCLEOTIDE SEQUENCE</scope>
    <source>
        <strain evidence="8">BL</strain>
    </source>
</reference>
<dbReference type="CDD" id="cd01335">
    <property type="entry name" value="Radical_SAM"/>
    <property type="match status" value="1"/>
</dbReference>
<evidence type="ECO:0000256" key="4">
    <source>
        <dbReference type="ARBA" id="ARBA00023004"/>
    </source>
</evidence>
<keyword evidence="5" id="KW-0411">Iron-sulfur</keyword>
<dbReference type="EMBL" id="JAOVZO020000023">
    <property type="protein sequence ID" value="MDC8016122.1"/>
    <property type="molecule type" value="Genomic_DNA"/>
</dbReference>
<dbReference type="InterPro" id="IPR023867">
    <property type="entry name" value="Sulphatase_maturase_rSAM"/>
</dbReference>
<dbReference type="PANTHER" id="PTHR43273:SF3">
    <property type="entry name" value="ANAEROBIC SULFATASE-MATURATING ENZYME HOMOLOG ASLB-RELATED"/>
    <property type="match status" value="1"/>
</dbReference>
<dbReference type="RefSeq" id="WP_263542591.1">
    <property type="nucleotide sequence ID" value="NZ_JAOVZO020000023.1"/>
</dbReference>
<evidence type="ECO:0000313" key="9">
    <source>
        <dbReference type="Proteomes" id="UP001139971"/>
    </source>
</evidence>
<evidence type="ECO:0000256" key="2">
    <source>
        <dbReference type="ARBA" id="ARBA00022691"/>
    </source>
</evidence>
<dbReference type="InterPro" id="IPR013785">
    <property type="entry name" value="Aldolase_TIM"/>
</dbReference>
<accession>A0A9X4BMA2</accession>
<dbReference type="GO" id="GO:0046872">
    <property type="term" value="F:metal ion binding"/>
    <property type="evidence" value="ECO:0007669"/>
    <property type="project" value="UniProtKB-KW"/>
</dbReference>
<name>A0A9X4BMA2_9GAMM</name>
<evidence type="ECO:0000256" key="6">
    <source>
        <dbReference type="ARBA" id="ARBA00023601"/>
    </source>
</evidence>
<dbReference type="SFLD" id="SFLDG01067">
    <property type="entry name" value="SPASM/twitch_domain_containing"/>
    <property type="match status" value="1"/>
</dbReference>
<keyword evidence="4" id="KW-0408">Iron</keyword>
<dbReference type="SFLD" id="SFLDS00029">
    <property type="entry name" value="Radical_SAM"/>
    <property type="match status" value="1"/>
</dbReference>
<dbReference type="InterPro" id="IPR007197">
    <property type="entry name" value="rSAM"/>
</dbReference>
<evidence type="ECO:0000313" key="8">
    <source>
        <dbReference type="EMBL" id="MDC8016122.1"/>
    </source>
</evidence>
<keyword evidence="3" id="KW-0479">Metal-binding</keyword>
<dbReference type="GO" id="GO:0016491">
    <property type="term" value="F:oxidoreductase activity"/>
    <property type="evidence" value="ECO:0007669"/>
    <property type="project" value="InterPro"/>
</dbReference>
<dbReference type="PANTHER" id="PTHR43273">
    <property type="entry name" value="ANAEROBIC SULFATASE-MATURATING ENZYME HOMOLOG ASLB-RELATED"/>
    <property type="match status" value="1"/>
</dbReference>
<evidence type="ECO:0000256" key="1">
    <source>
        <dbReference type="ARBA" id="ARBA00001966"/>
    </source>
</evidence>
<keyword evidence="9" id="KW-1185">Reference proteome</keyword>
<keyword evidence="2" id="KW-0949">S-adenosyl-L-methionine</keyword>
<comment type="similarity">
    <text evidence="6">Belongs to the radical SAM superfamily. Anaerobic sulfatase-maturating enzyme family.</text>
</comment>
<feature type="domain" description="Radical SAM core" evidence="7">
    <location>
        <begin position="8"/>
        <end position="131"/>
    </location>
</feature>
<organism evidence="8 9">
    <name type="scientific">Tahibacter soli</name>
    <dbReference type="NCBI Taxonomy" id="2983605"/>
    <lineage>
        <taxon>Bacteria</taxon>
        <taxon>Pseudomonadati</taxon>
        <taxon>Pseudomonadota</taxon>
        <taxon>Gammaproteobacteria</taxon>
        <taxon>Lysobacterales</taxon>
        <taxon>Rhodanobacteraceae</taxon>
        <taxon>Tahibacter</taxon>
    </lineage>
</organism>
<dbReference type="Gene3D" id="3.20.20.70">
    <property type="entry name" value="Aldolase class I"/>
    <property type="match status" value="1"/>
</dbReference>
<dbReference type="GO" id="GO:0051536">
    <property type="term" value="F:iron-sulfur cluster binding"/>
    <property type="evidence" value="ECO:0007669"/>
    <property type="project" value="UniProtKB-KW"/>
</dbReference>
<gene>
    <name evidence="8" type="ORF">OD750_026650</name>
</gene>
<dbReference type="InterPro" id="IPR058240">
    <property type="entry name" value="rSAM_sf"/>
</dbReference>
<evidence type="ECO:0000256" key="3">
    <source>
        <dbReference type="ARBA" id="ARBA00022723"/>
    </source>
</evidence>
<evidence type="ECO:0000256" key="5">
    <source>
        <dbReference type="ARBA" id="ARBA00023014"/>
    </source>
</evidence>
<comment type="cofactor">
    <cofactor evidence="1">
        <name>[4Fe-4S] cluster</name>
        <dbReference type="ChEBI" id="CHEBI:49883"/>
    </cofactor>
</comment>
<dbReference type="Pfam" id="PF04055">
    <property type="entry name" value="Radical_SAM"/>
    <property type="match status" value="1"/>
</dbReference>
<evidence type="ECO:0000259" key="7">
    <source>
        <dbReference type="Pfam" id="PF04055"/>
    </source>
</evidence>